<keyword evidence="5" id="KW-0255">Endonuclease</keyword>
<keyword evidence="4" id="KW-0540">Nuclease</keyword>
<dbReference type="InterPro" id="IPR043502">
    <property type="entry name" value="DNA/RNA_pol_sf"/>
</dbReference>
<dbReference type="AlphaFoldDB" id="A0A8S1BM68"/>
<dbReference type="SUPFAM" id="SSF56672">
    <property type="entry name" value="DNA/RNA polymerases"/>
    <property type="match status" value="1"/>
</dbReference>
<keyword evidence="3" id="KW-0548">Nucleotidyltransferase</keyword>
<dbReference type="PROSITE" id="PS50878">
    <property type="entry name" value="RT_POL"/>
    <property type="match status" value="1"/>
</dbReference>
<comment type="caution">
    <text evidence="9">The sequence shown here is derived from an EMBL/GenBank/DDBJ whole genome shotgun (WGS) entry which is preliminary data.</text>
</comment>
<dbReference type="Gene3D" id="3.10.10.10">
    <property type="entry name" value="HIV Type 1 Reverse Transcriptase, subunit A, domain 1"/>
    <property type="match status" value="1"/>
</dbReference>
<evidence type="ECO:0000256" key="6">
    <source>
        <dbReference type="ARBA" id="ARBA00022801"/>
    </source>
</evidence>
<dbReference type="InterPro" id="IPR000477">
    <property type="entry name" value="RT_dom"/>
</dbReference>
<evidence type="ECO:0000256" key="7">
    <source>
        <dbReference type="ARBA" id="ARBA00022918"/>
    </source>
</evidence>
<dbReference type="PANTHER" id="PTHR24559:SF444">
    <property type="entry name" value="REVERSE TRANSCRIPTASE DOMAIN-CONTAINING PROTEIN"/>
    <property type="match status" value="1"/>
</dbReference>
<name>A0A8S1BM68_ARCPL</name>
<dbReference type="CDD" id="cd01647">
    <property type="entry name" value="RT_LTR"/>
    <property type="match status" value="1"/>
</dbReference>
<organism evidence="9 10">
    <name type="scientific">Arctia plantaginis</name>
    <name type="common">Wood tiger moth</name>
    <name type="synonym">Phalaena plantaginis</name>
    <dbReference type="NCBI Taxonomy" id="874455"/>
    <lineage>
        <taxon>Eukaryota</taxon>
        <taxon>Metazoa</taxon>
        <taxon>Ecdysozoa</taxon>
        <taxon>Arthropoda</taxon>
        <taxon>Hexapoda</taxon>
        <taxon>Insecta</taxon>
        <taxon>Pterygota</taxon>
        <taxon>Neoptera</taxon>
        <taxon>Endopterygota</taxon>
        <taxon>Lepidoptera</taxon>
        <taxon>Glossata</taxon>
        <taxon>Ditrysia</taxon>
        <taxon>Noctuoidea</taxon>
        <taxon>Erebidae</taxon>
        <taxon>Arctiinae</taxon>
        <taxon>Arctia</taxon>
    </lineage>
</organism>
<evidence type="ECO:0000256" key="1">
    <source>
        <dbReference type="ARBA" id="ARBA00022670"/>
    </source>
</evidence>
<keyword evidence="10" id="KW-1185">Reference proteome</keyword>
<dbReference type="OrthoDB" id="115435at2759"/>
<evidence type="ECO:0000256" key="5">
    <source>
        <dbReference type="ARBA" id="ARBA00022759"/>
    </source>
</evidence>
<evidence type="ECO:0000256" key="2">
    <source>
        <dbReference type="ARBA" id="ARBA00022679"/>
    </source>
</evidence>
<evidence type="ECO:0000313" key="9">
    <source>
        <dbReference type="EMBL" id="CAB3260211.1"/>
    </source>
</evidence>
<evidence type="ECO:0000256" key="4">
    <source>
        <dbReference type="ARBA" id="ARBA00022722"/>
    </source>
</evidence>
<reference evidence="9 10" key="1">
    <citation type="submission" date="2020-04" db="EMBL/GenBank/DDBJ databases">
        <authorList>
            <person name="Wallbank WR R."/>
            <person name="Pardo Diaz C."/>
            <person name="Kozak K."/>
            <person name="Martin S."/>
            <person name="Jiggins C."/>
            <person name="Moest M."/>
            <person name="Warren A I."/>
            <person name="Byers J.R.P. K."/>
            <person name="Montejo-Kovacevich G."/>
            <person name="Yen C E."/>
        </authorList>
    </citation>
    <scope>NUCLEOTIDE SEQUENCE [LARGE SCALE GENOMIC DNA]</scope>
</reference>
<dbReference type="GO" id="GO:0003964">
    <property type="term" value="F:RNA-directed DNA polymerase activity"/>
    <property type="evidence" value="ECO:0007669"/>
    <property type="project" value="UniProtKB-KW"/>
</dbReference>
<evidence type="ECO:0000259" key="8">
    <source>
        <dbReference type="PROSITE" id="PS50878"/>
    </source>
</evidence>
<evidence type="ECO:0000256" key="3">
    <source>
        <dbReference type="ARBA" id="ARBA00022695"/>
    </source>
</evidence>
<keyword evidence="7" id="KW-0695">RNA-directed DNA polymerase</keyword>
<dbReference type="GO" id="GO:0006508">
    <property type="term" value="P:proteolysis"/>
    <property type="evidence" value="ECO:0007669"/>
    <property type="project" value="UniProtKB-KW"/>
</dbReference>
<dbReference type="Pfam" id="PF00078">
    <property type="entry name" value="RVT_1"/>
    <property type="match status" value="1"/>
</dbReference>
<dbReference type="InterPro" id="IPR053134">
    <property type="entry name" value="RNA-dir_DNA_polymerase"/>
</dbReference>
<dbReference type="Gene3D" id="3.30.70.270">
    <property type="match status" value="1"/>
</dbReference>
<dbReference type="FunFam" id="3.10.10.10:FF:000007">
    <property type="entry name" value="Retrovirus-related Pol polyprotein from transposon 17.6-like Protein"/>
    <property type="match status" value="1"/>
</dbReference>
<accession>A0A8S1BM68</accession>
<dbReference type="PANTHER" id="PTHR24559">
    <property type="entry name" value="TRANSPOSON TY3-I GAG-POL POLYPROTEIN"/>
    <property type="match status" value="1"/>
</dbReference>
<proteinExistence type="predicted"/>
<evidence type="ECO:0000313" key="10">
    <source>
        <dbReference type="Proteomes" id="UP000494106"/>
    </source>
</evidence>
<dbReference type="Proteomes" id="UP000494106">
    <property type="component" value="Unassembled WGS sequence"/>
</dbReference>
<dbReference type="GO" id="GO:0008233">
    <property type="term" value="F:peptidase activity"/>
    <property type="evidence" value="ECO:0007669"/>
    <property type="project" value="UniProtKB-KW"/>
</dbReference>
<keyword evidence="6" id="KW-0378">Hydrolase</keyword>
<protein>
    <recommendedName>
        <fullName evidence="8">Reverse transcriptase domain-containing protein</fullName>
    </recommendedName>
</protein>
<sequence length="179" mass="20094">MVDELLQNDIIEESISSYASPILLVSKKTGGQRLCVDYRALNRRTLKDHFPLPLIEDQIDQLSGSKYFTCLDLTSGYYQIPVKADCRHLTAFITPNGLYQFKRVPFGLVNAPSVFQRTITKALALKSPRIDPDNLIGKPALAYMDDLIVASKTFDEGLKKLEKTFDLLNGANLTLNLKK</sequence>
<dbReference type="InterPro" id="IPR043128">
    <property type="entry name" value="Rev_trsase/Diguanyl_cyclase"/>
</dbReference>
<keyword evidence="1" id="KW-0645">Protease</keyword>
<dbReference type="EMBL" id="CADEBC010000733">
    <property type="protein sequence ID" value="CAB3260211.1"/>
    <property type="molecule type" value="Genomic_DNA"/>
</dbReference>
<gene>
    <name evidence="9" type="ORF">APLA_LOCUS17304</name>
</gene>
<dbReference type="GO" id="GO:0004519">
    <property type="term" value="F:endonuclease activity"/>
    <property type="evidence" value="ECO:0007669"/>
    <property type="project" value="UniProtKB-KW"/>
</dbReference>
<keyword evidence="2" id="KW-0808">Transferase</keyword>
<feature type="domain" description="Reverse transcriptase" evidence="8">
    <location>
        <begin position="6"/>
        <end position="179"/>
    </location>
</feature>